<gene>
    <name evidence="3" type="ORF">N7498_009243</name>
</gene>
<feature type="compositionally biased region" description="Low complexity" evidence="1">
    <location>
        <begin position="94"/>
        <end position="114"/>
    </location>
</feature>
<dbReference type="AlphaFoldDB" id="A0A9W9J432"/>
<feature type="compositionally biased region" description="Basic and acidic residues" evidence="1">
    <location>
        <begin position="850"/>
        <end position="865"/>
    </location>
</feature>
<evidence type="ECO:0000256" key="1">
    <source>
        <dbReference type="SAM" id="MobiDB-lite"/>
    </source>
</evidence>
<dbReference type="SUPFAM" id="SSF50729">
    <property type="entry name" value="PH domain-like"/>
    <property type="match status" value="1"/>
</dbReference>
<feature type="compositionally biased region" description="Basic and acidic residues" evidence="1">
    <location>
        <begin position="955"/>
        <end position="967"/>
    </location>
</feature>
<feature type="compositionally biased region" description="Low complexity" evidence="1">
    <location>
        <begin position="38"/>
        <end position="83"/>
    </location>
</feature>
<feature type="compositionally biased region" description="Polar residues" evidence="1">
    <location>
        <begin position="579"/>
        <end position="589"/>
    </location>
</feature>
<dbReference type="Proteomes" id="UP001150904">
    <property type="component" value="Unassembled WGS sequence"/>
</dbReference>
<proteinExistence type="predicted"/>
<dbReference type="PANTHER" id="PTHR38697">
    <property type="entry name" value="NUCLEAR PORE COMPLEX PROTEIN SIMILAR TO S. CEREVISIAE NUP2 (EUROFUNG)"/>
    <property type="match status" value="1"/>
</dbReference>
<dbReference type="CDD" id="cd13170">
    <property type="entry name" value="RanBD_NUP50"/>
    <property type="match status" value="1"/>
</dbReference>
<sequence length="1209" mass="123871">MGNKKTDEEICFGRIKDVRRRPRAGTPTGGAAPPPPSGGAFSSLSSAPAAPAFQSTSFNSAPSTGFSFGQGQSQSFPGASSGPTQPAQAASAPFSFGDSGSTGFNFSSSGFGSSAPSTNPFSFNAATPAPQSTPGASTSFGGFSTQPTTQSSFSNGIFGAQPNASAPASTPVFGQAATGSPANPASESMQMSPDAKPKAPSFNGNSSADPQKKICGGSSGASNLFSPKPAAAPASNPFGGLNAAPTTDKPSSDKAESFVAKPAFGTQSTTQTTPAKPFGGLFGATPAASTQEPEKASTPSVFSSTPASQPVGGNLFAPKPASSDSDKANAPKPALNNIFSPKPAAEIPAPSNPFAPKTASEQNTAAASHNAQPFKILFGGGGSSQPTFGNMSPAKPANEATNLFAPKAPTDQASEKPVEPSPFKGLFGGNSTMSQPSESEKPGSIPSATASLFAPKPTEDQGSEKPASPNPFGSLFGANSATPKFSEPEKAQSTPAQNLFAPKPADEQPKPAGANPFGSLFGVTSAPISSEPKNLQPTPTAAPSLFASKPATEQTSTSPAKPSSTQPSGNLFGGKTAAPASNQSQTSLGTPGLFSSPANSALDPAARLPKFDLPTGANEVTPNSELFFKVKSLDHFFKQQLLQCEPGSDAFDNLVLFYLKARQAMGAPLKPKGAVKLKGNVSSVKLTPNAQKPAVTADANSSNTARLFSQSFSSPASNPAQSADGPLQAKSSAAAAPKANPFASLSNGNAVAAPKENPFTNISIGNASTAAEKAPSASAPGAPKLAGNMFANPKPSGTQATSGLPKFGNGSAGVDFMAQFKKKAEETEAKEKAKRKAEDFDSDEDDEADWERKDAEKQREKRAKLEGISTKKSVFVPGEGFKFIDADEPSPSDSGASASQPAEKSPLTAASPAPSTTSIFESSSRPLSNSQNIFGRLSATPQPSDNAMDSDDSDNEAKDGSPKRRASEASGDEDDSPRKSKRNKASEISETTKSSLDTPIPAPTAAAGRSLFARIGSPAPQKDSPSATSSLFSASFAKTNSSPADNTWKPNMPIKFGDSTATPAPTPVSTQASSVANGTSEDATPDEEAAPGAIFDLSNAVNGEQDEKVEFECRARAFKLATGWTSQGTGIIRLLKHPETGRSRIVLRSDPGGNVILNTYLQKELDYAKMNNSVQCMVPQPDGKPEHWAIRVKAESIEGLHNKIQELKN</sequence>
<feature type="compositionally biased region" description="Low complexity" evidence="1">
    <location>
        <begin position="143"/>
        <end position="154"/>
    </location>
</feature>
<name>A0A9W9J432_9EURO</name>
<dbReference type="SMART" id="SM00160">
    <property type="entry name" value="RanBD"/>
    <property type="match status" value="1"/>
</dbReference>
<reference evidence="3" key="1">
    <citation type="submission" date="2022-12" db="EMBL/GenBank/DDBJ databases">
        <authorList>
            <person name="Petersen C."/>
        </authorList>
    </citation>
    <scope>NUCLEOTIDE SEQUENCE</scope>
    <source>
        <strain evidence="3">IBT 15544</strain>
    </source>
</reference>
<evidence type="ECO:0000313" key="4">
    <source>
        <dbReference type="Proteomes" id="UP001150904"/>
    </source>
</evidence>
<feature type="region of interest" description="Disordered" evidence="1">
    <location>
        <begin position="773"/>
        <end position="1030"/>
    </location>
</feature>
<keyword evidence="4" id="KW-1185">Reference proteome</keyword>
<feature type="compositionally biased region" description="Polar residues" evidence="1">
    <location>
        <begin position="265"/>
        <end position="274"/>
    </location>
</feature>
<organism evidence="3 4">
    <name type="scientific">Penicillium cinerascens</name>
    <dbReference type="NCBI Taxonomy" id="70096"/>
    <lineage>
        <taxon>Eukaryota</taxon>
        <taxon>Fungi</taxon>
        <taxon>Dikarya</taxon>
        <taxon>Ascomycota</taxon>
        <taxon>Pezizomycotina</taxon>
        <taxon>Eurotiomycetes</taxon>
        <taxon>Eurotiomycetidae</taxon>
        <taxon>Eurotiales</taxon>
        <taxon>Aspergillaceae</taxon>
        <taxon>Penicillium</taxon>
    </lineage>
</organism>
<dbReference type="InterPro" id="IPR011993">
    <property type="entry name" value="PH-like_dom_sf"/>
</dbReference>
<accession>A0A9W9J432</accession>
<feature type="compositionally biased region" description="Polar residues" evidence="1">
    <location>
        <begin position="287"/>
        <end position="308"/>
    </location>
</feature>
<dbReference type="InterPro" id="IPR000156">
    <property type="entry name" value="Ran_bind_dom"/>
</dbReference>
<dbReference type="GeneID" id="83183600"/>
<feature type="compositionally biased region" description="Polar residues" evidence="1">
    <location>
        <begin position="891"/>
        <end position="902"/>
    </location>
</feature>
<feature type="compositionally biased region" description="Polar residues" evidence="1">
    <location>
        <begin position="526"/>
        <end position="541"/>
    </location>
</feature>
<dbReference type="Pfam" id="PF00638">
    <property type="entry name" value="Ran_BP1"/>
    <property type="match status" value="1"/>
</dbReference>
<comment type="caution">
    <text evidence="3">The sequence shown here is derived from an EMBL/GenBank/DDBJ whole genome shotgun (WGS) entry which is preliminary data.</text>
</comment>
<dbReference type="OrthoDB" id="185618at2759"/>
<feature type="region of interest" description="Disordered" evidence="1">
    <location>
        <begin position="1057"/>
        <end position="1088"/>
    </location>
</feature>
<feature type="compositionally biased region" description="Polar residues" evidence="1">
    <location>
        <begin position="709"/>
        <end position="721"/>
    </location>
</feature>
<dbReference type="InterPro" id="IPR053074">
    <property type="entry name" value="NPC_Nucleoporin"/>
</dbReference>
<reference evidence="3" key="2">
    <citation type="journal article" date="2023" name="IMA Fungus">
        <title>Comparative genomic study of the Penicillium genus elucidates a diverse pangenome and 15 lateral gene transfer events.</title>
        <authorList>
            <person name="Petersen C."/>
            <person name="Sorensen T."/>
            <person name="Nielsen M.R."/>
            <person name="Sondergaard T.E."/>
            <person name="Sorensen J.L."/>
            <person name="Fitzpatrick D.A."/>
            <person name="Frisvad J.C."/>
            <person name="Nielsen K.L."/>
        </authorList>
    </citation>
    <scope>NUCLEOTIDE SEQUENCE</scope>
    <source>
        <strain evidence="3">IBT 15544</strain>
    </source>
</reference>
<feature type="compositionally biased region" description="Polar residues" evidence="1">
    <location>
        <begin position="913"/>
        <end position="943"/>
    </location>
</feature>
<feature type="compositionally biased region" description="Basic and acidic residues" evidence="1">
    <location>
        <begin position="822"/>
        <end position="839"/>
    </location>
</feature>
<dbReference type="EMBL" id="JAPQKR010000016">
    <property type="protein sequence ID" value="KAJ5190258.1"/>
    <property type="molecule type" value="Genomic_DNA"/>
</dbReference>
<dbReference type="PROSITE" id="PS50196">
    <property type="entry name" value="RANBD1"/>
    <property type="match status" value="1"/>
</dbReference>
<feature type="compositionally biased region" description="Low complexity" evidence="1">
    <location>
        <begin position="1059"/>
        <end position="1074"/>
    </location>
</feature>
<feature type="domain" description="RanBD1" evidence="2">
    <location>
        <begin position="1096"/>
        <end position="1197"/>
    </location>
</feature>
<evidence type="ECO:0000313" key="3">
    <source>
        <dbReference type="EMBL" id="KAJ5190258.1"/>
    </source>
</evidence>
<feature type="compositionally biased region" description="Acidic residues" evidence="1">
    <location>
        <begin position="840"/>
        <end position="849"/>
    </location>
</feature>
<feature type="compositionally biased region" description="Polar residues" evidence="1">
    <location>
        <begin position="177"/>
        <end position="191"/>
    </location>
</feature>
<evidence type="ECO:0000259" key="2">
    <source>
        <dbReference type="PROSITE" id="PS50196"/>
    </source>
</evidence>
<feature type="compositionally biased region" description="Polar residues" evidence="1">
    <location>
        <begin position="115"/>
        <end position="142"/>
    </location>
</feature>
<feature type="region of interest" description="Disordered" evidence="1">
    <location>
        <begin position="709"/>
        <end position="735"/>
    </location>
</feature>
<feature type="compositionally biased region" description="Polar residues" evidence="1">
    <location>
        <begin position="986"/>
        <end position="997"/>
    </location>
</feature>
<dbReference type="Gene3D" id="2.30.29.30">
    <property type="entry name" value="Pleckstrin-homology domain (PH domain)/Phosphotyrosine-binding domain (PTB)"/>
    <property type="match status" value="1"/>
</dbReference>
<dbReference type="RefSeq" id="XP_058303198.1">
    <property type="nucleotide sequence ID" value="XM_058456299.1"/>
</dbReference>
<protein>
    <recommendedName>
        <fullName evidence="2">RanBD1 domain-containing protein</fullName>
    </recommendedName>
</protein>
<feature type="compositionally biased region" description="Low complexity" evidence="1">
    <location>
        <begin position="226"/>
        <end position="237"/>
    </location>
</feature>
<feature type="region of interest" description="Disordered" evidence="1">
    <location>
        <begin position="1"/>
        <end position="601"/>
    </location>
</feature>
<feature type="compositionally biased region" description="Polar residues" evidence="1">
    <location>
        <begin position="359"/>
        <end position="371"/>
    </location>
</feature>
<feature type="compositionally biased region" description="Polar residues" evidence="1">
    <location>
        <begin position="551"/>
        <end position="569"/>
    </location>
</feature>
<feature type="compositionally biased region" description="Low complexity" evidence="1">
    <location>
        <begin position="773"/>
        <end position="786"/>
    </location>
</feature>
<dbReference type="PANTHER" id="PTHR38697:SF1">
    <property type="entry name" value="NUCLEAR PORE COMPLEX PROTEIN SIMILAR TO S. CEREVISIAE NUP2 (EUROFUNG)"/>
    <property type="match status" value="1"/>
</dbReference>